<feature type="chain" id="PRO_5030526063" description="Carboxypeptidase regulatory-like domain-containing protein" evidence="1">
    <location>
        <begin position="31"/>
        <end position="900"/>
    </location>
</feature>
<evidence type="ECO:0000313" key="3">
    <source>
        <dbReference type="Proteomes" id="UP000552757"/>
    </source>
</evidence>
<dbReference type="Proteomes" id="UP000552757">
    <property type="component" value="Unassembled WGS sequence"/>
</dbReference>
<sequence>MVRPVQAARRAWLWLLVALLGLFAPCPASAQLRTDPDDAMLFDARIGAMQIGQGIRAFNTPAGLCLDFRDVIDTLQVAITVSPDGQRAEGWAFDEQRHILIDRARGDVRFGGQYAALKADTIWESRSGWCVRAEDLGLWLGVDFVADDANAILTVTAQGGLPIEAAMKRAEAAYRLKEGAVAPREALPEVALPYRLWRTPSIDVGAALAADRAVDGAVTRRARYELFAAGELGYLSADMRLASDEAGMPQSMRLKLYRASAQRALLGPLHASEFALGDVISPSTGLVALATPGRGATVTNRPLGMAARYDQVSFVGDLPQGWDVELYRNGELLGSVTDGATGRYEFQDVDLRSGVNAFDIVRYGPQGQVKRERRSYNIAGQTPGPGELWWYGAVVQDRHDLIRFSGSPDLAPGSAPARSGWRSDIGFEYGLGKGTSLSIAAHRHPLPGGKVGNFAEAAARASMLGMLTEFSIAQAQGGGRAVRAYAIGELLKTSFTIEAIRNHGMASERLDARQRAVTAVALDRQVRMAGLIMPLHFDLRSTISRSDKMLQAQARASIATRTLSASASLGWQRVTPLGGSGRSEATASLLFNSRFGALRLRGEADWALLPRPRMIGAAATASRSLGQSGEAQATLGYANRDRYAYAGLSYTRDLGFASVTGNAQADTRGAFSLGLALQFSIGANGQGRFGRIGSGARAASGSIAVSAYRDTNGDGARQPNEPLIAAPGLLVNDVPIATCKSRGDTARKHGKPCDPVALIEGLEPAVPVRVSLDEGAIADPFEVASGKGISAVPRAGVATPVELGIVGTATLEGSLVIDGREAPGEALQLVDAKGVVAYSIRTEFDGFFSFERVRYGSYDLRLARSRKTLVAQPITVGANQPTIRLGLLEASSDAARLAIK</sequence>
<organism evidence="2 3">
    <name type="scientific">Sphingobium fontiphilum</name>
    <dbReference type="NCBI Taxonomy" id="944425"/>
    <lineage>
        <taxon>Bacteria</taxon>
        <taxon>Pseudomonadati</taxon>
        <taxon>Pseudomonadota</taxon>
        <taxon>Alphaproteobacteria</taxon>
        <taxon>Sphingomonadales</taxon>
        <taxon>Sphingomonadaceae</taxon>
        <taxon>Sphingobium</taxon>
    </lineage>
</organism>
<dbReference type="RefSeq" id="WP_183954750.1">
    <property type="nucleotide sequence ID" value="NZ_JACIEB010000002.1"/>
</dbReference>
<name>A0A7W6DEL8_9SPHN</name>
<dbReference type="EMBL" id="JACIEB010000002">
    <property type="protein sequence ID" value="MBB3981713.1"/>
    <property type="molecule type" value="Genomic_DNA"/>
</dbReference>
<keyword evidence="1" id="KW-0732">Signal</keyword>
<gene>
    <name evidence="2" type="ORF">GGR44_001360</name>
</gene>
<keyword evidence="3" id="KW-1185">Reference proteome</keyword>
<dbReference type="AlphaFoldDB" id="A0A7W6DEL8"/>
<evidence type="ECO:0000256" key="1">
    <source>
        <dbReference type="SAM" id="SignalP"/>
    </source>
</evidence>
<proteinExistence type="predicted"/>
<evidence type="ECO:0000313" key="2">
    <source>
        <dbReference type="EMBL" id="MBB3981713.1"/>
    </source>
</evidence>
<reference evidence="2 3" key="1">
    <citation type="submission" date="2020-08" db="EMBL/GenBank/DDBJ databases">
        <title>Genomic Encyclopedia of Type Strains, Phase IV (KMG-IV): sequencing the most valuable type-strain genomes for metagenomic binning, comparative biology and taxonomic classification.</title>
        <authorList>
            <person name="Goeker M."/>
        </authorList>
    </citation>
    <scope>NUCLEOTIDE SEQUENCE [LARGE SCALE GENOMIC DNA]</scope>
    <source>
        <strain evidence="2 3">DSM 29348</strain>
    </source>
</reference>
<protein>
    <recommendedName>
        <fullName evidence="4">Carboxypeptidase regulatory-like domain-containing protein</fullName>
    </recommendedName>
</protein>
<feature type="signal peptide" evidence="1">
    <location>
        <begin position="1"/>
        <end position="30"/>
    </location>
</feature>
<comment type="caution">
    <text evidence="2">The sequence shown here is derived from an EMBL/GenBank/DDBJ whole genome shotgun (WGS) entry which is preliminary data.</text>
</comment>
<evidence type="ECO:0008006" key="4">
    <source>
        <dbReference type="Google" id="ProtNLM"/>
    </source>
</evidence>
<accession>A0A7W6DEL8</accession>